<evidence type="ECO:0000313" key="3">
    <source>
        <dbReference type="Proteomes" id="UP000256964"/>
    </source>
</evidence>
<organism evidence="2 3">
    <name type="scientific">Lentinus brumalis</name>
    <dbReference type="NCBI Taxonomy" id="2498619"/>
    <lineage>
        <taxon>Eukaryota</taxon>
        <taxon>Fungi</taxon>
        <taxon>Dikarya</taxon>
        <taxon>Basidiomycota</taxon>
        <taxon>Agaricomycotina</taxon>
        <taxon>Agaricomycetes</taxon>
        <taxon>Polyporales</taxon>
        <taxon>Polyporaceae</taxon>
        <taxon>Lentinus</taxon>
    </lineage>
</organism>
<sequence length="165" mass="18109">MSSSNPEAQADDKPASPVSASPSAGIERVKQVYNLCKSATFKDLCQKLRVDSVLALETRIRPPHVRSCALPHRARTPVFLAYHCPVSYVNEASAHVPSRWDEGGNAPRACATVTRLLPPLLTPYDSKNKLGNAIRAQVERLSATNEESSDNTRNYGTRDAQHRSQ</sequence>
<evidence type="ECO:0000313" key="2">
    <source>
        <dbReference type="EMBL" id="RDX43841.1"/>
    </source>
</evidence>
<reference evidence="2 3" key="1">
    <citation type="journal article" date="2018" name="Biotechnol. Biofuels">
        <title>Integrative visual omics of the white-rot fungus Polyporus brumalis exposes the biotechnological potential of its oxidative enzymes for delignifying raw plant biomass.</title>
        <authorList>
            <person name="Miyauchi S."/>
            <person name="Rancon A."/>
            <person name="Drula E."/>
            <person name="Hage H."/>
            <person name="Chaduli D."/>
            <person name="Favel A."/>
            <person name="Grisel S."/>
            <person name="Henrissat B."/>
            <person name="Herpoel-Gimbert I."/>
            <person name="Ruiz-Duenas F.J."/>
            <person name="Chevret D."/>
            <person name="Hainaut M."/>
            <person name="Lin J."/>
            <person name="Wang M."/>
            <person name="Pangilinan J."/>
            <person name="Lipzen A."/>
            <person name="Lesage-Meessen L."/>
            <person name="Navarro D."/>
            <person name="Riley R."/>
            <person name="Grigoriev I.V."/>
            <person name="Zhou S."/>
            <person name="Raouche S."/>
            <person name="Rosso M.N."/>
        </authorList>
    </citation>
    <scope>NUCLEOTIDE SEQUENCE [LARGE SCALE GENOMIC DNA]</scope>
    <source>
        <strain evidence="2 3">BRFM 1820</strain>
    </source>
</reference>
<feature type="compositionally biased region" description="Polar residues" evidence="1">
    <location>
        <begin position="142"/>
        <end position="155"/>
    </location>
</feature>
<feature type="region of interest" description="Disordered" evidence="1">
    <location>
        <begin position="141"/>
        <end position="165"/>
    </location>
</feature>
<proteinExistence type="predicted"/>
<feature type="region of interest" description="Disordered" evidence="1">
    <location>
        <begin position="1"/>
        <end position="23"/>
    </location>
</feature>
<dbReference type="AlphaFoldDB" id="A0A371CU82"/>
<dbReference type="EMBL" id="KZ857459">
    <property type="protein sequence ID" value="RDX43841.1"/>
    <property type="molecule type" value="Genomic_DNA"/>
</dbReference>
<gene>
    <name evidence="2" type="ORF">OH76DRAFT_1179208</name>
</gene>
<protein>
    <submittedName>
        <fullName evidence="2">Uncharacterized protein</fullName>
    </submittedName>
</protein>
<dbReference type="Proteomes" id="UP000256964">
    <property type="component" value="Unassembled WGS sequence"/>
</dbReference>
<name>A0A371CU82_9APHY</name>
<keyword evidence="3" id="KW-1185">Reference proteome</keyword>
<evidence type="ECO:0000256" key="1">
    <source>
        <dbReference type="SAM" id="MobiDB-lite"/>
    </source>
</evidence>
<accession>A0A371CU82</accession>